<organism evidence="1 2">
    <name type="scientific">Aristolochia fimbriata</name>
    <name type="common">White veined hardy Dutchman's pipe vine</name>
    <dbReference type="NCBI Taxonomy" id="158543"/>
    <lineage>
        <taxon>Eukaryota</taxon>
        <taxon>Viridiplantae</taxon>
        <taxon>Streptophyta</taxon>
        <taxon>Embryophyta</taxon>
        <taxon>Tracheophyta</taxon>
        <taxon>Spermatophyta</taxon>
        <taxon>Magnoliopsida</taxon>
        <taxon>Magnoliidae</taxon>
        <taxon>Piperales</taxon>
        <taxon>Aristolochiaceae</taxon>
        <taxon>Aristolochia</taxon>
    </lineage>
</organism>
<name>A0AAV7F1X7_ARIFI</name>
<sequence>MTAPSLQVGQDRQVVPSPSHHAVALNRFTIDKKVRDHLLSAAFRECISIFIVAVVSHVYDSSKIHSFANDVHREWSWLAEASFVDVLP</sequence>
<proteinExistence type="predicted"/>
<gene>
    <name evidence="1" type="ORF">H6P81_007085</name>
</gene>
<comment type="caution">
    <text evidence="1">The sequence shown here is derived from an EMBL/GenBank/DDBJ whole genome shotgun (WGS) entry which is preliminary data.</text>
</comment>
<dbReference type="EMBL" id="JAINDJ010000003">
    <property type="protein sequence ID" value="KAG9454181.1"/>
    <property type="molecule type" value="Genomic_DNA"/>
</dbReference>
<protein>
    <submittedName>
        <fullName evidence="1">Uncharacterized protein</fullName>
    </submittedName>
</protein>
<accession>A0AAV7F1X7</accession>
<dbReference type="Proteomes" id="UP000825729">
    <property type="component" value="Unassembled WGS sequence"/>
</dbReference>
<keyword evidence="2" id="KW-1185">Reference proteome</keyword>
<reference evidence="1 2" key="1">
    <citation type="submission" date="2021-07" db="EMBL/GenBank/DDBJ databases">
        <title>The Aristolochia fimbriata genome: insights into angiosperm evolution, floral development and chemical biosynthesis.</title>
        <authorList>
            <person name="Jiao Y."/>
        </authorList>
    </citation>
    <scope>NUCLEOTIDE SEQUENCE [LARGE SCALE GENOMIC DNA]</scope>
    <source>
        <strain evidence="1">IBCAS-2021</strain>
        <tissue evidence="1">Leaf</tissue>
    </source>
</reference>
<dbReference type="AlphaFoldDB" id="A0AAV7F1X7"/>
<evidence type="ECO:0000313" key="1">
    <source>
        <dbReference type="EMBL" id="KAG9454181.1"/>
    </source>
</evidence>
<evidence type="ECO:0000313" key="2">
    <source>
        <dbReference type="Proteomes" id="UP000825729"/>
    </source>
</evidence>